<dbReference type="EMBL" id="VJVZ01000008">
    <property type="protein sequence ID" value="TRW23554.1"/>
    <property type="molecule type" value="Genomic_DNA"/>
</dbReference>
<evidence type="ECO:0000256" key="1">
    <source>
        <dbReference type="SAM" id="SignalP"/>
    </source>
</evidence>
<feature type="chain" id="PRO_5022184287" evidence="1">
    <location>
        <begin position="27"/>
        <end position="144"/>
    </location>
</feature>
<dbReference type="Proteomes" id="UP000320643">
    <property type="component" value="Unassembled WGS sequence"/>
</dbReference>
<evidence type="ECO:0000313" key="2">
    <source>
        <dbReference type="EMBL" id="TRW23554.1"/>
    </source>
</evidence>
<organism evidence="2 3">
    <name type="scientific">Flavobacterium zepuense</name>
    <dbReference type="NCBI Taxonomy" id="2593302"/>
    <lineage>
        <taxon>Bacteria</taxon>
        <taxon>Pseudomonadati</taxon>
        <taxon>Bacteroidota</taxon>
        <taxon>Flavobacteriia</taxon>
        <taxon>Flavobacteriales</taxon>
        <taxon>Flavobacteriaceae</taxon>
        <taxon>Flavobacterium</taxon>
    </lineage>
</organism>
<feature type="signal peptide" evidence="1">
    <location>
        <begin position="1"/>
        <end position="26"/>
    </location>
</feature>
<reference evidence="2 3" key="1">
    <citation type="submission" date="2019-07" db="EMBL/GenBank/DDBJ databases">
        <title>Flavobacterium sp. nov., isolated from glacier ice.</title>
        <authorList>
            <person name="Liu Q."/>
            <person name="Xin Y.-H."/>
        </authorList>
    </citation>
    <scope>NUCLEOTIDE SEQUENCE [LARGE SCALE GENOMIC DNA]</scope>
    <source>
        <strain evidence="2 3">ZT4R6</strain>
    </source>
</reference>
<sequence>MKTNLHSICFAIMLILSVLLPVNVSAQIDYQQDFSQVDHKWTDLDFKVTDVATCQTPFALRANVNAAQRNVVETVSPAIGVSDGEEVVLIYRYKLLKYDNVLPYQPENIADWGSLTLDYGPTRNGPWTQIDAITPQNHVVPTVL</sequence>
<evidence type="ECO:0000313" key="3">
    <source>
        <dbReference type="Proteomes" id="UP000320643"/>
    </source>
</evidence>
<protein>
    <submittedName>
        <fullName evidence="2">Uncharacterized protein</fullName>
    </submittedName>
</protein>
<keyword evidence="3" id="KW-1185">Reference proteome</keyword>
<accession>A0A552UZ98</accession>
<proteinExistence type="predicted"/>
<gene>
    <name evidence="2" type="ORF">FMM05_12900</name>
</gene>
<comment type="caution">
    <text evidence="2">The sequence shown here is derived from an EMBL/GenBank/DDBJ whole genome shotgun (WGS) entry which is preliminary data.</text>
</comment>
<name>A0A552UZ98_9FLAO</name>
<keyword evidence="1" id="KW-0732">Signal</keyword>
<dbReference type="AlphaFoldDB" id="A0A552UZ98"/>
<dbReference type="RefSeq" id="WP_143373811.1">
    <property type="nucleotide sequence ID" value="NZ_VJVZ01000008.1"/>
</dbReference>